<feature type="region of interest" description="Disordered" evidence="1">
    <location>
        <begin position="127"/>
        <end position="159"/>
    </location>
</feature>
<feature type="region of interest" description="Disordered" evidence="1">
    <location>
        <begin position="266"/>
        <end position="291"/>
    </location>
</feature>
<dbReference type="EMBL" id="BMLB01000001">
    <property type="protein sequence ID" value="GGK60259.1"/>
    <property type="molecule type" value="Genomic_DNA"/>
</dbReference>
<dbReference type="InterPro" id="IPR008984">
    <property type="entry name" value="SMAD_FHA_dom_sf"/>
</dbReference>
<evidence type="ECO:0000313" key="3">
    <source>
        <dbReference type="Proteomes" id="UP000662111"/>
    </source>
</evidence>
<evidence type="ECO:0000313" key="2">
    <source>
        <dbReference type="EMBL" id="GGK60259.1"/>
    </source>
</evidence>
<dbReference type="RefSeq" id="WP_022922916.1">
    <property type="nucleotide sequence ID" value="NZ_BMLB01000001.1"/>
</dbReference>
<gene>
    <name evidence="2" type="ORF">GCM10011509_05700</name>
</gene>
<keyword evidence="3" id="KW-1185">Reference proteome</keyword>
<evidence type="ECO:0000256" key="1">
    <source>
        <dbReference type="SAM" id="MobiDB-lite"/>
    </source>
</evidence>
<dbReference type="Proteomes" id="UP000662111">
    <property type="component" value="Unassembled WGS sequence"/>
</dbReference>
<dbReference type="SUPFAM" id="SSF49879">
    <property type="entry name" value="SMAD/FHA domain"/>
    <property type="match status" value="1"/>
</dbReference>
<reference evidence="3" key="1">
    <citation type="journal article" date="2019" name="Int. J. Syst. Evol. Microbiol.">
        <title>The Global Catalogue of Microorganisms (GCM) 10K type strain sequencing project: providing services to taxonomists for standard genome sequencing and annotation.</title>
        <authorList>
            <consortium name="The Broad Institute Genomics Platform"/>
            <consortium name="The Broad Institute Genome Sequencing Center for Infectious Disease"/>
            <person name="Wu L."/>
            <person name="Ma J."/>
        </authorList>
    </citation>
    <scope>NUCLEOTIDE SEQUENCE [LARGE SCALE GENOMIC DNA]</scope>
    <source>
        <strain evidence="3">CGMCC 1.5362</strain>
    </source>
</reference>
<protein>
    <recommendedName>
        <fullName evidence="4">FHA domain-containing protein</fullName>
    </recommendedName>
</protein>
<sequence length="291" mass="31399">MTATLHLEADLRLQVDTGVADDDPGRRLSASLTGSGTTLTLTLDGLGEVPLGMSYRRAADTVRDLARLLAEDGLTVVVATGSGPLVSLGRVRQRVGDRVLTGSSYVAVHDRRGALRMLRGRRDDGAPALAGLVPPTTPWPLTPTFTPPRRRHVTTTHDPLGGGDPRLVYYLVPPEQGGERQVLHLRRGVTTVGGAAEDDLTVPGLQPGHVRVERDASTDEYEVVPVPGALTLVGGRPVEEPVRLRTGLVVRAGELSLAYVRDEYADHGRPYGGRQGGEFSRQRPQPRPRYW</sequence>
<evidence type="ECO:0008006" key="4">
    <source>
        <dbReference type="Google" id="ProtNLM"/>
    </source>
</evidence>
<dbReference type="Gene3D" id="2.60.200.20">
    <property type="match status" value="1"/>
</dbReference>
<comment type="caution">
    <text evidence="2">The sequence shown here is derived from an EMBL/GenBank/DDBJ whole genome shotgun (WGS) entry which is preliminary data.</text>
</comment>
<name>A0ABQ2F4E9_9MICO</name>
<proteinExistence type="predicted"/>
<accession>A0ABQ2F4E9</accession>
<organism evidence="2 3">
    <name type="scientific">Ornithinimicrobium pekingense</name>
    <dbReference type="NCBI Taxonomy" id="384677"/>
    <lineage>
        <taxon>Bacteria</taxon>
        <taxon>Bacillati</taxon>
        <taxon>Actinomycetota</taxon>
        <taxon>Actinomycetes</taxon>
        <taxon>Micrococcales</taxon>
        <taxon>Ornithinimicrobiaceae</taxon>
        <taxon>Ornithinimicrobium</taxon>
    </lineage>
</organism>